<feature type="region of interest" description="Disordered" evidence="1">
    <location>
        <begin position="18"/>
        <end position="50"/>
    </location>
</feature>
<organism evidence="2 3">
    <name type="scientific">Solanum tuberosum</name>
    <name type="common">Potato</name>
    <dbReference type="NCBI Taxonomy" id="4113"/>
    <lineage>
        <taxon>Eukaryota</taxon>
        <taxon>Viridiplantae</taxon>
        <taxon>Streptophyta</taxon>
        <taxon>Embryophyta</taxon>
        <taxon>Tracheophyta</taxon>
        <taxon>Spermatophyta</taxon>
        <taxon>Magnoliopsida</taxon>
        <taxon>eudicotyledons</taxon>
        <taxon>Gunneridae</taxon>
        <taxon>Pentapetalae</taxon>
        <taxon>asterids</taxon>
        <taxon>lamiids</taxon>
        <taxon>Solanales</taxon>
        <taxon>Solanaceae</taxon>
        <taxon>Solanoideae</taxon>
        <taxon>Solaneae</taxon>
        <taxon>Solanum</taxon>
    </lineage>
</organism>
<evidence type="ECO:0000313" key="2">
    <source>
        <dbReference type="EnsemblPlants" id="PGSC0003DMT400087271"/>
    </source>
</evidence>
<dbReference type="Proteomes" id="UP000011115">
    <property type="component" value="Unassembled WGS sequence"/>
</dbReference>
<accession>M1DDH5</accession>
<reference evidence="3" key="1">
    <citation type="journal article" date="2011" name="Nature">
        <title>Genome sequence and analysis of the tuber crop potato.</title>
        <authorList>
            <consortium name="The Potato Genome Sequencing Consortium"/>
        </authorList>
    </citation>
    <scope>NUCLEOTIDE SEQUENCE [LARGE SCALE GENOMIC DNA]</scope>
    <source>
        <strain evidence="3">cv. DM1-3 516 R44</strain>
    </source>
</reference>
<dbReference type="AlphaFoldDB" id="M1DDH5"/>
<reference evidence="2" key="2">
    <citation type="submission" date="2015-06" db="UniProtKB">
        <authorList>
            <consortium name="EnsemblPlants"/>
        </authorList>
    </citation>
    <scope>IDENTIFICATION</scope>
    <source>
        <strain evidence="2">DM1-3 516 R44</strain>
    </source>
</reference>
<evidence type="ECO:0000256" key="1">
    <source>
        <dbReference type="SAM" id="MobiDB-lite"/>
    </source>
</evidence>
<name>M1DDH5_SOLTU</name>
<dbReference type="EnsemblPlants" id="PGSC0003DMT400087271">
    <property type="protein sequence ID" value="PGSC0003DMT400087271"/>
    <property type="gene ID" value="PGSC0003DMG400036842"/>
</dbReference>
<dbReference type="HOGENOM" id="CLU_1790287_0_0_1"/>
<dbReference type="PaxDb" id="4113-PGSC0003DMT400087271"/>
<proteinExistence type="predicted"/>
<dbReference type="InParanoid" id="M1DDH5"/>
<keyword evidence="3" id="KW-1185">Reference proteome</keyword>
<evidence type="ECO:0000313" key="3">
    <source>
        <dbReference type="Proteomes" id="UP000011115"/>
    </source>
</evidence>
<sequence>MVLITVRRGNREDFPVSSVEDPLLGSSKRRPQRASRTVKPLMGHGSGRERARQFSHTSITRVLIAFGFDFGFEIKFDFDFGFLNIKVVVDCLFSSKGAPLVPYDPELRKTIRKMVNAQELEAQRLRFGLEAETVARGVQPNVVNN</sequence>
<protein>
    <submittedName>
        <fullName evidence="2">Uncharacterized protein</fullName>
    </submittedName>
</protein>
<dbReference type="Gramene" id="PGSC0003DMT400087271">
    <property type="protein sequence ID" value="PGSC0003DMT400087271"/>
    <property type="gene ID" value="PGSC0003DMG400036842"/>
</dbReference>